<dbReference type="PROSITE" id="PS50931">
    <property type="entry name" value="HTH_LYSR"/>
    <property type="match status" value="1"/>
</dbReference>
<accession>A0A5C6B7H2</accession>
<proteinExistence type="inferred from homology"/>
<name>A0A5C6B7H2_9BACT</name>
<dbReference type="OrthoDB" id="464481at2"/>
<dbReference type="InterPro" id="IPR005119">
    <property type="entry name" value="LysR_subst-bd"/>
</dbReference>
<evidence type="ECO:0000259" key="6">
    <source>
        <dbReference type="PROSITE" id="PS50931"/>
    </source>
</evidence>
<dbReference type="AlphaFoldDB" id="A0A5C6B7H2"/>
<dbReference type="GO" id="GO:2000142">
    <property type="term" value="P:regulation of DNA-templated transcription initiation"/>
    <property type="evidence" value="ECO:0007669"/>
    <property type="project" value="TreeGrafter"/>
</dbReference>
<dbReference type="GO" id="GO:0003700">
    <property type="term" value="F:DNA-binding transcription factor activity"/>
    <property type="evidence" value="ECO:0007669"/>
    <property type="project" value="InterPro"/>
</dbReference>
<gene>
    <name evidence="7" type="primary">nhaR</name>
    <name evidence="7" type="ORF">Pla52n_07870</name>
</gene>
<dbReference type="SUPFAM" id="SSF53850">
    <property type="entry name" value="Periplasmic binding protein-like II"/>
    <property type="match status" value="1"/>
</dbReference>
<keyword evidence="8" id="KW-1185">Reference proteome</keyword>
<dbReference type="SUPFAM" id="SSF46785">
    <property type="entry name" value="Winged helix' DNA-binding domain"/>
    <property type="match status" value="1"/>
</dbReference>
<dbReference type="Pfam" id="PF00126">
    <property type="entry name" value="HTH_1"/>
    <property type="match status" value="1"/>
</dbReference>
<keyword evidence="3" id="KW-0238">DNA-binding</keyword>
<evidence type="ECO:0000256" key="2">
    <source>
        <dbReference type="ARBA" id="ARBA00023015"/>
    </source>
</evidence>
<keyword evidence="5" id="KW-0804">Transcription</keyword>
<dbReference type="GO" id="GO:0003677">
    <property type="term" value="F:DNA binding"/>
    <property type="evidence" value="ECO:0007669"/>
    <property type="project" value="UniProtKB-KW"/>
</dbReference>
<dbReference type="NCBIfam" id="NF008284">
    <property type="entry name" value="PRK11062.1"/>
    <property type="match status" value="1"/>
</dbReference>
<dbReference type="EMBL" id="SJPN01000001">
    <property type="protein sequence ID" value="TWU08205.1"/>
    <property type="molecule type" value="Genomic_DNA"/>
</dbReference>
<dbReference type="PANTHER" id="PTHR30293:SF2">
    <property type="entry name" value="TRANSCRIPTIONAL ACTIVATOR PROTEIN NHAR"/>
    <property type="match status" value="1"/>
</dbReference>
<dbReference type="FunFam" id="1.10.10.10:FF:000001">
    <property type="entry name" value="LysR family transcriptional regulator"/>
    <property type="match status" value="1"/>
</dbReference>
<keyword evidence="2" id="KW-0805">Transcription regulation</keyword>
<evidence type="ECO:0000256" key="5">
    <source>
        <dbReference type="ARBA" id="ARBA00023163"/>
    </source>
</evidence>
<reference evidence="7 8" key="1">
    <citation type="submission" date="2019-02" db="EMBL/GenBank/DDBJ databases">
        <title>Deep-cultivation of Planctomycetes and their phenomic and genomic characterization uncovers novel biology.</title>
        <authorList>
            <person name="Wiegand S."/>
            <person name="Jogler M."/>
            <person name="Boedeker C."/>
            <person name="Pinto D."/>
            <person name="Vollmers J."/>
            <person name="Rivas-Marin E."/>
            <person name="Kohn T."/>
            <person name="Peeters S.H."/>
            <person name="Heuer A."/>
            <person name="Rast P."/>
            <person name="Oberbeckmann S."/>
            <person name="Bunk B."/>
            <person name="Jeske O."/>
            <person name="Meyerdierks A."/>
            <person name="Storesund J.E."/>
            <person name="Kallscheuer N."/>
            <person name="Luecker S."/>
            <person name="Lage O.M."/>
            <person name="Pohl T."/>
            <person name="Merkel B.J."/>
            <person name="Hornburger P."/>
            <person name="Mueller R.-W."/>
            <person name="Bruemmer F."/>
            <person name="Labrenz M."/>
            <person name="Spormann A.M."/>
            <person name="Op Den Camp H."/>
            <person name="Overmann J."/>
            <person name="Amann R."/>
            <person name="Jetten M.S.M."/>
            <person name="Mascher T."/>
            <person name="Medema M.H."/>
            <person name="Devos D.P."/>
            <person name="Kaster A.-K."/>
            <person name="Ovreas L."/>
            <person name="Rohde M."/>
            <person name="Galperin M.Y."/>
            <person name="Jogler C."/>
        </authorList>
    </citation>
    <scope>NUCLEOTIDE SEQUENCE [LARGE SCALE GENOMIC DNA]</scope>
    <source>
        <strain evidence="7 8">Pla52n</strain>
    </source>
</reference>
<evidence type="ECO:0000256" key="4">
    <source>
        <dbReference type="ARBA" id="ARBA00023159"/>
    </source>
</evidence>
<dbReference type="Proteomes" id="UP000320176">
    <property type="component" value="Unassembled WGS sequence"/>
</dbReference>
<dbReference type="InterPro" id="IPR036390">
    <property type="entry name" value="WH_DNA-bd_sf"/>
</dbReference>
<dbReference type="Gene3D" id="1.10.10.10">
    <property type="entry name" value="Winged helix-like DNA-binding domain superfamily/Winged helix DNA-binding domain"/>
    <property type="match status" value="1"/>
</dbReference>
<dbReference type="PANTHER" id="PTHR30293">
    <property type="entry name" value="TRANSCRIPTIONAL REGULATORY PROTEIN NAC-RELATED"/>
    <property type="match status" value="1"/>
</dbReference>
<dbReference type="InterPro" id="IPR000847">
    <property type="entry name" value="LysR_HTH_N"/>
</dbReference>
<comment type="similarity">
    <text evidence="1">Belongs to the LysR transcriptional regulatory family.</text>
</comment>
<evidence type="ECO:0000313" key="7">
    <source>
        <dbReference type="EMBL" id="TWU08205.1"/>
    </source>
</evidence>
<sequence>MVDWLNYHHLMYFWMVAKEGGITPAAEALHLSQPTLSTQIQKLEKSMGIKLFERRGRSMVLTEMGQMVFRYADEIFSIGNELTDAVRGRPSKDTLRLLVGVPDVLHKLVTYRILKPVLEMGERVKLVCYEGKMQELLADLAMHRLDVVLADSQLTPELNVKAFNHLLGQCDVTVFGTAAMAKKYSRDFPRSLDGAPMLLPTQNTLLRRSLEQWFDHQDITPDVAHEFEDSAVLKVFGQAGEGMIVVPTAISHDVANQYSLKPIGRIAEVVERFYAISVERRLKHPAVVAICESAREDLFSDET</sequence>
<comment type="caution">
    <text evidence="7">The sequence shown here is derived from an EMBL/GenBank/DDBJ whole genome shotgun (WGS) entry which is preliminary data.</text>
</comment>
<evidence type="ECO:0000313" key="8">
    <source>
        <dbReference type="Proteomes" id="UP000320176"/>
    </source>
</evidence>
<evidence type="ECO:0000256" key="3">
    <source>
        <dbReference type="ARBA" id="ARBA00023125"/>
    </source>
</evidence>
<dbReference type="PRINTS" id="PR00039">
    <property type="entry name" value="HTHLYSR"/>
</dbReference>
<dbReference type="RefSeq" id="WP_146518290.1">
    <property type="nucleotide sequence ID" value="NZ_CP151726.1"/>
</dbReference>
<dbReference type="Pfam" id="PF03466">
    <property type="entry name" value="LysR_substrate"/>
    <property type="match status" value="1"/>
</dbReference>
<dbReference type="InterPro" id="IPR036388">
    <property type="entry name" value="WH-like_DNA-bd_sf"/>
</dbReference>
<evidence type="ECO:0000256" key="1">
    <source>
        <dbReference type="ARBA" id="ARBA00009437"/>
    </source>
</evidence>
<keyword evidence="4" id="KW-0010">Activator</keyword>
<feature type="domain" description="HTH lysR-type" evidence="6">
    <location>
        <begin position="5"/>
        <end position="62"/>
    </location>
</feature>
<organism evidence="7 8">
    <name type="scientific">Stieleria varia</name>
    <dbReference type="NCBI Taxonomy" id="2528005"/>
    <lineage>
        <taxon>Bacteria</taxon>
        <taxon>Pseudomonadati</taxon>
        <taxon>Planctomycetota</taxon>
        <taxon>Planctomycetia</taxon>
        <taxon>Pirellulales</taxon>
        <taxon>Pirellulaceae</taxon>
        <taxon>Stieleria</taxon>
    </lineage>
</organism>
<dbReference type="Gene3D" id="3.40.190.290">
    <property type="match status" value="1"/>
</dbReference>
<protein>
    <submittedName>
        <fullName evidence="7">Transcriptional activator protein NhaR</fullName>
    </submittedName>
</protein>